<protein>
    <submittedName>
        <fullName evidence="2">GNAT family N-acetyltransferase</fullName>
    </submittedName>
</protein>
<dbReference type="EMBL" id="JBFMIA010000005">
    <property type="protein sequence ID" value="MEW9501735.1"/>
    <property type="molecule type" value="Genomic_DNA"/>
</dbReference>
<keyword evidence="3" id="KW-1185">Reference proteome</keyword>
<name>A0ABV3Q2Z9_9BACL</name>
<dbReference type="SUPFAM" id="SSF55729">
    <property type="entry name" value="Acyl-CoA N-acyltransferases (Nat)"/>
    <property type="match status" value="1"/>
</dbReference>
<evidence type="ECO:0000313" key="3">
    <source>
        <dbReference type="Proteomes" id="UP001556040"/>
    </source>
</evidence>
<dbReference type="Gene3D" id="3.40.630.30">
    <property type="match status" value="1"/>
</dbReference>
<dbReference type="InterPro" id="IPR000182">
    <property type="entry name" value="GNAT_dom"/>
</dbReference>
<sequence>MSLEALEKLVKEKEFDKFSLHVFVHNERAIHLYKKLNFEPTDINMKKTFK</sequence>
<reference evidence="2 3" key="1">
    <citation type="journal article" date="1979" name="Int. J. Syst. Evol. Microbiol.">
        <title>Bacillus globisporus subsp. marinus subsp. nov.</title>
        <authorList>
            <person name="Liu H."/>
        </authorList>
    </citation>
    <scope>NUCLEOTIDE SEQUENCE [LARGE SCALE GENOMIC DNA]</scope>
    <source>
        <strain evidence="2 3">DSM 1297</strain>
    </source>
</reference>
<dbReference type="RefSeq" id="WP_367779353.1">
    <property type="nucleotide sequence ID" value="NZ_JBFMIA010000005.1"/>
</dbReference>
<evidence type="ECO:0000313" key="2">
    <source>
        <dbReference type="EMBL" id="MEW9501735.1"/>
    </source>
</evidence>
<feature type="domain" description="N-acetyltransferase" evidence="1">
    <location>
        <begin position="3"/>
        <end position="38"/>
    </location>
</feature>
<dbReference type="Proteomes" id="UP001556040">
    <property type="component" value="Unassembled WGS sequence"/>
</dbReference>
<accession>A0ABV3Q2Z9</accession>
<proteinExistence type="predicted"/>
<dbReference type="Pfam" id="PF00583">
    <property type="entry name" value="Acetyltransf_1"/>
    <property type="match status" value="1"/>
</dbReference>
<organism evidence="2 3">
    <name type="scientific">Jeotgalibacillus marinus</name>
    <dbReference type="NCBI Taxonomy" id="86667"/>
    <lineage>
        <taxon>Bacteria</taxon>
        <taxon>Bacillati</taxon>
        <taxon>Bacillota</taxon>
        <taxon>Bacilli</taxon>
        <taxon>Bacillales</taxon>
        <taxon>Caryophanaceae</taxon>
        <taxon>Jeotgalibacillus</taxon>
    </lineage>
</organism>
<dbReference type="InterPro" id="IPR016181">
    <property type="entry name" value="Acyl_CoA_acyltransferase"/>
</dbReference>
<evidence type="ECO:0000259" key="1">
    <source>
        <dbReference type="Pfam" id="PF00583"/>
    </source>
</evidence>
<comment type="caution">
    <text evidence="2">The sequence shown here is derived from an EMBL/GenBank/DDBJ whole genome shotgun (WGS) entry which is preliminary data.</text>
</comment>
<gene>
    <name evidence="2" type="ORF">AB1471_07955</name>
</gene>